<dbReference type="InterPro" id="IPR007939">
    <property type="entry name" value="Cu-R_B_prcur"/>
</dbReference>
<dbReference type="GO" id="GO:0006878">
    <property type="term" value="P:intracellular copper ion homeostasis"/>
    <property type="evidence" value="ECO:0007669"/>
    <property type="project" value="InterPro"/>
</dbReference>
<evidence type="ECO:0000256" key="1">
    <source>
        <dbReference type="SAM" id="MobiDB-lite"/>
    </source>
</evidence>
<dbReference type="AlphaFoldDB" id="A0A842HK58"/>
<dbReference type="Proteomes" id="UP000545386">
    <property type="component" value="Unassembled WGS sequence"/>
</dbReference>
<feature type="region of interest" description="Disordered" evidence="1">
    <location>
        <begin position="42"/>
        <end position="88"/>
    </location>
</feature>
<dbReference type="GO" id="GO:0009279">
    <property type="term" value="C:cell outer membrane"/>
    <property type="evidence" value="ECO:0007669"/>
    <property type="project" value="InterPro"/>
</dbReference>
<protein>
    <submittedName>
        <fullName evidence="3">Copper resistance protein B</fullName>
    </submittedName>
</protein>
<keyword evidence="2" id="KW-0732">Signal</keyword>
<proteinExistence type="predicted"/>
<evidence type="ECO:0000313" key="4">
    <source>
        <dbReference type="Proteomes" id="UP000545386"/>
    </source>
</evidence>
<accession>A0A842HK58</accession>
<name>A0A842HK58_9BURK</name>
<feature type="chain" id="PRO_5032792277" evidence="2">
    <location>
        <begin position="37"/>
        <end position="320"/>
    </location>
</feature>
<feature type="signal peptide" evidence="2">
    <location>
        <begin position="1"/>
        <end position="36"/>
    </location>
</feature>
<evidence type="ECO:0000313" key="3">
    <source>
        <dbReference type="EMBL" id="MBC2768334.1"/>
    </source>
</evidence>
<keyword evidence="4" id="KW-1185">Reference proteome</keyword>
<dbReference type="EMBL" id="JACJUU010000001">
    <property type="protein sequence ID" value="MBC2768334.1"/>
    <property type="molecule type" value="Genomic_DNA"/>
</dbReference>
<evidence type="ECO:0000256" key="2">
    <source>
        <dbReference type="SAM" id="SignalP"/>
    </source>
</evidence>
<dbReference type="GO" id="GO:0005507">
    <property type="term" value="F:copper ion binding"/>
    <property type="evidence" value="ECO:0007669"/>
    <property type="project" value="InterPro"/>
</dbReference>
<comment type="caution">
    <text evidence="3">The sequence shown here is derived from an EMBL/GenBank/DDBJ whole genome shotgun (WGS) entry which is preliminary data.</text>
</comment>
<gene>
    <name evidence="3" type="ORF">GTU67_00205</name>
</gene>
<organism evidence="3 4">
    <name type="scientific">Pusillimonas minor</name>
    <dbReference type="NCBI Taxonomy" id="2697024"/>
    <lineage>
        <taxon>Bacteria</taxon>
        <taxon>Pseudomonadati</taxon>
        <taxon>Pseudomonadota</taxon>
        <taxon>Betaproteobacteria</taxon>
        <taxon>Burkholderiales</taxon>
        <taxon>Alcaligenaceae</taxon>
        <taxon>Pusillimonas</taxon>
    </lineage>
</organism>
<dbReference type="Pfam" id="PF05275">
    <property type="entry name" value="CopB"/>
    <property type="match status" value="1"/>
</dbReference>
<sequence>MRTTEISKGIATMAAQVKRTALVFFTAGLLPFGALAQSHDAHAGHGVQPAGNQAVTFSPANQAPMDHSDMQMQGGTAPDDARDPDLYSGGFKRNEGQFALNPRHRLQMSDEHLFASLRMDKLEYVRAKGEEWGAYEGQAWFGSTFNRLVLKGEGEFADGKMHESRTEVLWGHAVSPFWDTQLGARFDYGRGEPSRQWLAAGLQGLAPYWFELDATAYVGSGGRTALRFSAEYDLLLTQKLYLQPALEVNFYGKDDPERDIGRGLSDGKVGLRLKYEVNRQLVPYIGVEWSSKFGKTADIARDAGSARQETRFVAGLSFWF</sequence>
<feature type="compositionally biased region" description="Polar residues" evidence="1">
    <location>
        <begin position="50"/>
        <end position="61"/>
    </location>
</feature>
<dbReference type="RefSeq" id="WP_185778193.1">
    <property type="nucleotide sequence ID" value="NZ_JACJUU010000001.1"/>
</dbReference>
<reference evidence="3 4" key="1">
    <citation type="submission" date="2020-08" db="EMBL/GenBank/DDBJ databases">
        <title>Paraeoetvoesia sp. YC-7-48 draft genome sequence.</title>
        <authorList>
            <person name="Yao L."/>
        </authorList>
    </citation>
    <scope>NUCLEOTIDE SEQUENCE [LARGE SCALE GENOMIC DNA]</scope>
    <source>
        <strain evidence="4">YC-7-48</strain>
    </source>
</reference>